<name>A0A8G0PIG5_9HYPO</name>
<keyword evidence="2" id="KW-1185">Reference proteome</keyword>
<evidence type="ECO:0000313" key="2">
    <source>
        <dbReference type="Proteomes" id="UP000826661"/>
    </source>
</evidence>
<dbReference type="Gene3D" id="3.80.10.10">
    <property type="entry name" value="Ribonuclease Inhibitor"/>
    <property type="match status" value="1"/>
</dbReference>
<accession>A0A8G0PIG5</accession>
<protein>
    <submittedName>
        <fullName evidence="1">Uncharacterized protein</fullName>
    </submittedName>
</protein>
<evidence type="ECO:0000313" key="1">
    <source>
        <dbReference type="EMBL" id="QYT00485.1"/>
    </source>
</evidence>
<organism evidence="1 2">
    <name type="scientific">Trichoderma simmonsii</name>
    <dbReference type="NCBI Taxonomy" id="1491479"/>
    <lineage>
        <taxon>Eukaryota</taxon>
        <taxon>Fungi</taxon>
        <taxon>Dikarya</taxon>
        <taxon>Ascomycota</taxon>
        <taxon>Pezizomycotina</taxon>
        <taxon>Sordariomycetes</taxon>
        <taxon>Hypocreomycetidae</taxon>
        <taxon>Hypocreales</taxon>
        <taxon>Hypocreaceae</taxon>
        <taxon>Trichoderma</taxon>
    </lineage>
</organism>
<dbReference type="InterPro" id="IPR032675">
    <property type="entry name" value="LRR_dom_sf"/>
</dbReference>
<dbReference type="EMBL" id="CP075867">
    <property type="protein sequence ID" value="QYT00485.1"/>
    <property type="molecule type" value="Genomic_DNA"/>
</dbReference>
<proteinExistence type="predicted"/>
<sequence>MREFSQTITKHKHLAARVHRFCNYGDDPSSLNYDVYYFINSPHGSSTLDHSIFRHHRVLGEVLAELTNAKHLDINVPCHHGYRLDELPKMSVSMESVTTLSLTPWVEFDLGQMCDFLAAMPCLETLKVMRCTNVTQQLPLARIRSLTFSLSLIGPKSLQNLVDSCPILEYLDLDFADRGFINPRAQWVESAPLTWSQAQRILQSRRETLKHLRLNIGRGSPDVGRISREEYFGSFCEFDVLESLWVLTAGFGSVGDRGIIPTFPICERQLVTMLPGSLTCIYFGGVPEDWRGTWWMTRAIQEGHFPRLKRVVEEASSALHAARVLPPCERLSKALRMRWEILERAEMRTRWTKYSTAAYA</sequence>
<dbReference type="SUPFAM" id="SSF52047">
    <property type="entry name" value="RNI-like"/>
    <property type="match status" value="1"/>
</dbReference>
<reference evidence="1 2" key="1">
    <citation type="journal article" date="2021" name="BMC Genomics">
        <title>Telomere-to-telomere genome assembly of asparaginase-producing Trichoderma simmonsii.</title>
        <authorList>
            <person name="Chung D."/>
            <person name="Kwon Y.M."/>
            <person name="Yang Y."/>
        </authorList>
    </citation>
    <scope>NUCLEOTIDE SEQUENCE [LARGE SCALE GENOMIC DNA]</scope>
    <source>
        <strain evidence="1 2">GH-Sj1</strain>
    </source>
</reference>
<dbReference type="AlphaFoldDB" id="A0A8G0PIG5"/>
<gene>
    <name evidence="1" type="ORF">H0G86_007566</name>
</gene>
<dbReference type="Proteomes" id="UP000826661">
    <property type="component" value="Chromosome IV"/>
</dbReference>